<accession>A0AAE4C3B4</accession>
<sequence length="30" mass="3358">MDCVLYDAIYFCLKILINIQSDTVALHGGK</sequence>
<evidence type="ECO:0000313" key="2">
    <source>
        <dbReference type="Proteomes" id="UP001184861"/>
    </source>
</evidence>
<protein>
    <submittedName>
        <fullName evidence="1">Uncharacterized protein</fullName>
    </submittedName>
</protein>
<gene>
    <name evidence="1" type="ORF">J2787_002122</name>
</gene>
<evidence type="ECO:0000313" key="1">
    <source>
        <dbReference type="EMBL" id="MDR6526742.1"/>
    </source>
</evidence>
<reference evidence="1" key="1">
    <citation type="submission" date="2023-07" db="EMBL/GenBank/DDBJ databases">
        <title>Sorghum-associated microbial communities from plants grown in Nebraska, USA.</title>
        <authorList>
            <person name="Schachtman D."/>
        </authorList>
    </citation>
    <scope>NUCLEOTIDE SEQUENCE</scope>
    <source>
        <strain evidence="1">DS2360</strain>
    </source>
</reference>
<proteinExistence type="predicted"/>
<dbReference type="Proteomes" id="UP001184861">
    <property type="component" value="Unassembled WGS sequence"/>
</dbReference>
<name>A0AAE4C3B4_9FLAO</name>
<organism evidence="1 2">
    <name type="scientific">Chryseobacterium rhizosphaerae</name>
    <dbReference type="NCBI Taxonomy" id="395937"/>
    <lineage>
        <taxon>Bacteria</taxon>
        <taxon>Pseudomonadati</taxon>
        <taxon>Bacteroidota</taxon>
        <taxon>Flavobacteriia</taxon>
        <taxon>Flavobacteriales</taxon>
        <taxon>Weeksellaceae</taxon>
        <taxon>Chryseobacterium group</taxon>
        <taxon>Chryseobacterium</taxon>
    </lineage>
</organism>
<comment type="caution">
    <text evidence="1">The sequence shown here is derived from an EMBL/GenBank/DDBJ whole genome shotgun (WGS) entry which is preliminary data.</text>
</comment>
<dbReference type="EMBL" id="JAVDQY010000002">
    <property type="protein sequence ID" value="MDR6526742.1"/>
    <property type="molecule type" value="Genomic_DNA"/>
</dbReference>
<dbReference type="AlphaFoldDB" id="A0AAE4C3B4"/>